<evidence type="ECO:0000313" key="2">
    <source>
        <dbReference type="Proteomes" id="UP000287372"/>
    </source>
</evidence>
<organism evidence="1 2">
    <name type="scientific">Streptomyces phage Hiyaa</name>
    <dbReference type="NCBI Taxonomy" id="2499072"/>
    <lineage>
        <taxon>Viruses</taxon>
        <taxon>Duplodnaviria</taxon>
        <taxon>Heunggongvirae</taxon>
        <taxon>Uroviricota</taxon>
        <taxon>Caudoviricetes</taxon>
        <taxon>Hiyaavirus</taxon>
        <taxon>Hiyaavirus hiyaa</taxon>
    </lineage>
</organism>
<reference evidence="1 2" key="1">
    <citation type="submission" date="2018-12" db="EMBL/GenBank/DDBJ databases">
        <authorList>
            <person name="Lieu J.K."/>
            <person name="Tian C.Z."/>
            <person name="Hsaio W.J."/>
            <person name="Shaffer C.D."/>
            <person name="Weston-Hafer K.A."/>
            <person name="Russell D.A."/>
            <person name="Pope W.H."/>
            <person name="Jacobs-Sera D."/>
            <person name="Hendrix R.W."/>
            <person name="Hatfull G.F."/>
        </authorList>
    </citation>
    <scope>NUCLEOTIDE SEQUENCE [LARGE SCALE GENOMIC DNA]</scope>
</reference>
<accession>A0A3S9U8V7</accession>
<dbReference type="Proteomes" id="UP000287372">
    <property type="component" value="Segment"/>
</dbReference>
<dbReference type="KEGG" id="vg:55009893"/>
<dbReference type="RefSeq" id="YP_009818550.1">
    <property type="nucleotide sequence ID" value="NC_048139.1"/>
</dbReference>
<protein>
    <submittedName>
        <fullName evidence="1">Uncharacterized protein</fullName>
    </submittedName>
</protein>
<proteinExistence type="predicted"/>
<keyword evidence="2" id="KW-1185">Reference proteome</keyword>
<dbReference type="EMBL" id="MK279841">
    <property type="protein sequence ID" value="AZS06754.1"/>
    <property type="molecule type" value="Genomic_DNA"/>
</dbReference>
<evidence type="ECO:0000313" key="1">
    <source>
        <dbReference type="EMBL" id="AZS06754.1"/>
    </source>
</evidence>
<gene>
    <name evidence="1" type="primary">115</name>
    <name evidence="1" type="ORF">SEA_HIYAA_115</name>
</gene>
<sequence length="90" mass="10277">MSSFRKIETDELAEVVAAVIADADLVWYDRLNGLEGKTAFVSVKHTQYRVRFNGKNLPYVDVAEGWGGHEILSNGSFTNEEYRQIARRLR</sequence>
<name>A0A3S9U8V7_9CAUD</name>
<dbReference type="GeneID" id="55009893"/>